<reference evidence="3 4" key="1">
    <citation type="submission" date="2022-04" db="EMBL/GenBank/DDBJ databases">
        <title>Identification of a novel bacterium isolated from mangrove sediments.</title>
        <authorList>
            <person name="Pan X."/>
        </authorList>
    </citation>
    <scope>NUCLEOTIDE SEQUENCE [LARGE SCALE GENOMIC DNA]</scope>
    <source>
        <strain evidence="3 4">B2638</strain>
    </source>
</reference>
<evidence type="ECO:0000259" key="2">
    <source>
        <dbReference type="Pfam" id="PF01052"/>
    </source>
</evidence>
<feature type="domain" description="Flagellar motor switch protein FliN-like C-terminal" evidence="2">
    <location>
        <begin position="18"/>
        <end position="85"/>
    </location>
</feature>
<dbReference type="RefSeq" id="WP_243919986.1">
    <property type="nucleotide sequence ID" value="NZ_JALHLG010000009.1"/>
</dbReference>
<gene>
    <name evidence="3" type="ORF">MTR66_09160</name>
</gene>
<name>A0ABT0BPJ9_9SPHN</name>
<dbReference type="InterPro" id="IPR001543">
    <property type="entry name" value="FliN-like_C"/>
</dbReference>
<dbReference type="EMBL" id="JALHLG010000009">
    <property type="protein sequence ID" value="MCJ2186982.1"/>
    <property type="molecule type" value="Genomic_DNA"/>
</dbReference>
<dbReference type="InterPro" id="IPR036429">
    <property type="entry name" value="SpoA-like_sf"/>
</dbReference>
<evidence type="ECO:0000256" key="1">
    <source>
        <dbReference type="ARBA" id="ARBA00009226"/>
    </source>
</evidence>
<comment type="caution">
    <text evidence="3">The sequence shown here is derived from an EMBL/GenBank/DDBJ whole genome shotgun (WGS) entry which is preliminary data.</text>
</comment>
<keyword evidence="3" id="KW-0966">Cell projection</keyword>
<sequence>MSNEQAQLESRKLSQGLVDKVEVEVEVVLGAARLTIAQLEKLGPDDLIELNHAINEPVSLRLNGQTFAYGEIVTVGDQFAVRIDRLDA</sequence>
<organism evidence="3 4">
    <name type="scientific">Novosphingobium beihaiensis</name>
    <dbReference type="NCBI Taxonomy" id="2930389"/>
    <lineage>
        <taxon>Bacteria</taxon>
        <taxon>Pseudomonadati</taxon>
        <taxon>Pseudomonadota</taxon>
        <taxon>Alphaproteobacteria</taxon>
        <taxon>Sphingomonadales</taxon>
        <taxon>Sphingomonadaceae</taxon>
        <taxon>Novosphingobium</taxon>
    </lineage>
</organism>
<keyword evidence="3" id="KW-0969">Cilium</keyword>
<dbReference type="InterPro" id="IPR001172">
    <property type="entry name" value="FliN_T3SS_HrcQb"/>
</dbReference>
<dbReference type="Gene3D" id="2.30.330.10">
    <property type="entry name" value="SpoA-like"/>
    <property type="match status" value="1"/>
</dbReference>
<dbReference type="SUPFAM" id="SSF101801">
    <property type="entry name" value="Surface presentation of antigens (SPOA)"/>
    <property type="match status" value="1"/>
</dbReference>
<keyword evidence="4" id="KW-1185">Reference proteome</keyword>
<evidence type="ECO:0000313" key="4">
    <source>
        <dbReference type="Proteomes" id="UP001202281"/>
    </source>
</evidence>
<proteinExistence type="inferred from homology"/>
<dbReference type="PANTHER" id="PTHR30034">
    <property type="entry name" value="FLAGELLAR MOTOR SWITCH PROTEIN FLIM"/>
    <property type="match status" value="1"/>
</dbReference>
<dbReference type="Pfam" id="PF01052">
    <property type="entry name" value="FliMN_C"/>
    <property type="match status" value="1"/>
</dbReference>
<dbReference type="Proteomes" id="UP001202281">
    <property type="component" value="Unassembled WGS sequence"/>
</dbReference>
<dbReference type="PANTHER" id="PTHR30034:SF6">
    <property type="entry name" value="YOP PROTEINS TRANSLOCATION PROTEIN Q"/>
    <property type="match status" value="1"/>
</dbReference>
<accession>A0ABT0BPJ9</accession>
<protein>
    <submittedName>
        <fullName evidence="3">FliM/FliN family flagellar motor C-terminal domain-containing protein</fullName>
    </submittedName>
</protein>
<comment type="similarity">
    <text evidence="1">Belongs to the FliN/MopA/SpaO family.</text>
</comment>
<dbReference type="PRINTS" id="PR00956">
    <property type="entry name" value="FLGMOTORFLIN"/>
</dbReference>
<evidence type="ECO:0000313" key="3">
    <source>
        <dbReference type="EMBL" id="MCJ2186982.1"/>
    </source>
</evidence>
<keyword evidence="3" id="KW-0282">Flagellum</keyword>